<dbReference type="InterPro" id="IPR013096">
    <property type="entry name" value="Cupin_2"/>
</dbReference>
<sequence length="156" mass="17480">MAIFRKDGVPLTEGVSRYPDPWNLGRGFVTYRHLTEAGGLTQFGIALETLHPGKQSSQQHWEEHEDEFLYMLEGELTVIEDDRETVVRPGDWCCWKAGVPVAHVLKNHSGKPATYLIAGTRDPRNVCHYPGLDMLATDAGYTHLDGTPYPTKGENE</sequence>
<dbReference type="InterPro" id="IPR014710">
    <property type="entry name" value="RmlC-like_jellyroll"/>
</dbReference>
<dbReference type="InterPro" id="IPR051610">
    <property type="entry name" value="GPI/OXD"/>
</dbReference>
<dbReference type="PANTHER" id="PTHR35848">
    <property type="entry name" value="OXALATE-BINDING PROTEIN"/>
    <property type="match status" value="1"/>
</dbReference>
<protein>
    <submittedName>
        <fullName evidence="3">Cupin domain-containing protein</fullName>
    </submittedName>
</protein>
<dbReference type="Gene3D" id="2.60.120.10">
    <property type="entry name" value="Jelly Rolls"/>
    <property type="match status" value="1"/>
</dbReference>
<dbReference type="EMBL" id="JBHRXY010000001">
    <property type="protein sequence ID" value="MFC3628073.1"/>
    <property type="molecule type" value="Genomic_DNA"/>
</dbReference>
<dbReference type="InterPro" id="IPR011051">
    <property type="entry name" value="RmlC_Cupin_sf"/>
</dbReference>
<evidence type="ECO:0000259" key="2">
    <source>
        <dbReference type="Pfam" id="PF07883"/>
    </source>
</evidence>
<comment type="caution">
    <text evidence="3">The sequence shown here is derived from an EMBL/GenBank/DDBJ whole genome shotgun (WGS) entry which is preliminary data.</text>
</comment>
<gene>
    <name evidence="3" type="ORF">ACFOM8_01300</name>
</gene>
<dbReference type="SUPFAM" id="SSF51182">
    <property type="entry name" value="RmlC-like cupins"/>
    <property type="match status" value="1"/>
</dbReference>
<keyword evidence="4" id="KW-1185">Reference proteome</keyword>
<evidence type="ECO:0000256" key="1">
    <source>
        <dbReference type="ARBA" id="ARBA00022723"/>
    </source>
</evidence>
<evidence type="ECO:0000313" key="4">
    <source>
        <dbReference type="Proteomes" id="UP001595539"/>
    </source>
</evidence>
<dbReference type="CDD" id="cd02224">
    <property type="entry name" value="cupin_SPO2919-like"/>
    <property type="match status" value="1"/>
</dbReference>
<dbReference type="RefSeq" id="WP_377758569.1">
    <property type="nucleotide sequence ID" value="NZ_JBHRXY010000001.1"/>
</dbReference>
<evidence type="ECO:0000313" key="3">
    <source>
        <dbReference type="EMBL" id="MFC3628073.1"/>
    </source>
</evidence>
<dbReference type="Proteomes" id="UP001595539">
    <property type="component" value="Unassembled WGS sequence"/>
</dbReference>
<reference evidence="4" key="1">
    <citation type="journal article" date="2019" name="Int. J. Syst. Evol. Microbiol.">
        <title>The Global Catalogue of Microorganisms (GCM) 10K type strain sequencing project: providing services to taxonomists for standard genome sequencing and annotation.</title>
        <authorList>
            <consortium name="The Broad Institute Genomics Platform"/>
            <consortium name="The Broad Institute Genome Sequencing Center for Infectious Disease"/>
            <person name="Wu L."/>
            <person name="Ma J."/>
        </authorList>
    </citation>
    <scope>NUCLEOTIDE SEQUENCE [LARGE SCALE GENOMIC DNA]</scope>
    <source>
        <strain evidence="4">KCTC 42473</strain>
    </source>
</reference>
<proteinExistence type="predicted"/>
<feature type="domain" description="Cupin type-2" evidence="2">
    <location>
        <begin position="47"/>
        <end position="117"/>
    </location>
</feature>
<organism evidence="3 4">
    <name type="scientific">Paracoccus angustae</name>
    <dbReference type="NCBI Taxonomy" id="1671480"/>
    <lineage>
        <taxon>Bacteria</taxon>
        <taxon>Pseudomonadati</taxon>
        <taxon>Pseudomonadota</taxon>
        <taxon>Alphaproteobacteria</taxon>
        <taxon>Rhodobacterales</taxon>
        <taxon>Paracoccaceae</taxon>
        <taxon>Paracoccus</taxon>
    </lineage>
</organism>
<dbReference type="Pfam" id="PF07883">
    <property type="entry name" value="Cupin_2"/>
    <property type="match status" value="1"/>
</dbReference>
<dbReference type="PANTHER" id="PTHR35848:SF9">
    <property type="entry name" value="SLL1358 PROTEIN"/>
    <property type="match status" value="1"/>
</dbReference>
<keyword evidence="1" id="KW-0479">Metal-binding</keyword>
<accession>A0ABV7TZC5</accession>
<name>A0ABV7TZC5_9RHOB</name>